<proteinExistence type="predicted"/>
<name>A0A5C6YNF6_9FLAO</name>
<evidence type="ECO:0000313" key="2">
    <source>
        <dbReference type="EMBL" id="TXD68712.1"/>
    </source>
</evidence>
<dbReference type="OrthoDB" id="5493262at2"/>
<feature type="signal peptide" evidence="1">
    <location>
        <begin position="1"/>
        <end position="18"/>
    </location>
</feature>
<dbReference type="Pfam" id="PF07920">
    <property type="entry name" value="DUF1684"/>
    <property type="match status" value="1"/>
</dbReference>
<evidence type="ECO:0000313" key="3">
    <source>
        <dbReference type="Proteomes" id="UP000321945"/>
    </source>
</evidence>
<comment type="caution">
    <text evidence="2">The sequence shown here is derived from an EMBL/GenBank/DDBJ whole genome shotgun (WGS) entry which is preliminary data.</text>
</comment>
<dbReference type="Proteomes" id="UP000321945">
    <property type="component" value="Unassembled WGS sequence"/>
</dbReference>
<dbReference type="InterPro" id="IPR012467">
    <property type="entry name" value="DUF1684"/>
</dbReference>
<organism evidence="2 3">
    <name type="scientific">Aequorivita lipolytica</name>
    <dbReference type="NCBI Taxonomy" id="153267"/>
    <lineage>
        <taxon>Bacteria</taxon>
        <taxon>Pseudomonadati</taxon>
        <taxon>Bacteroidota</taxon>
        <taxon>Flavobacteriia</taxon>
        <taxon>Flavobacteriales</taxon>
        <taxon>Flavobacteriaceae</taxon>
        <taxon>Aequorivita</taxon>
    </lineage>
</organism>
<keyword evidence="1" id="KW-0732">Signal</keyword>
<dbReference type="AlphaFoldDB" id="A0A5C6YNF6"/>
<feature type="chain" id="PRO_5022908893" evidence="1">
    <location>
        <begin position="19"/>
        <end position="201"/>
    </location>
</feature>
<dbReference type="PANTHER" id="PTHR41913">
    <property type="entry name" value="DUF1684 DOMAIN-CONTAINING PROTEIN"/>
    <property type="match status" value="1"/>
</dbReference>
<dbReference type="PANTHER" id="PTHR41913:SF1">
    <property type="entry name" value="DUF1684 DOMAIN-CONTAINING PROTEIN"/>
    <property type="match status" value="1"/>
</dbReference>
<evidence type="ECO:0000256" key="1">
    <source>
        <dbReference type="SAM" id="SignalP"/>
    </source>
</evidence>
<dbReference type="EMBL" id="VORU01000009">
    <property type="protein sequence ID" value="TXD68712.1"/>
    <property type="molecule type" value="Genomic_DNA"/>
</dbReference>
<gene>
    <name evidence="2" type="ORF">ESV24_11150</name>
</gene>
<reference evidence="2 3" key="1">
    <citation type="submission" date="2019-08" db="EMBL/GenBank/DDBJ databases">
        <title>Genome of Aequorivita lipolytica Y10-2 (type strain).</title>
        <authorList>
            <person name="Bowman J.P."/>
        </authorList>
    </citation>
    <scope>NUCLEOTIDE SEQUENCE [LARGE SCALE GENOMIC DNA]</scope>
    <source>
        <strain evidence="2 3">Y10-2</strain>
    </source>
</reference>
<sequence>MKHLVFLSFLIFSTIISAQDQALISESKAEQIKLNEEFSNPETTILEPKDFKKFKGLEFYPIEEKFIIKAAFVRTPNEKPFLMPTTTSRKPEYVKYGEAHFSIHEKDFVLNLFKSTEPYDEPGYEDYLFLPFTDLTSGDGSYGGGRFLDQRIPEGDTIVIDFNKAYNPYCAYSARYSCPIPPKENDLLIRIEAGVKDFGKH</sequence>
<accession>A0A5C6YNF6</accession>
<protein>
    <submittedName>
        <fullName evidence="2">DUF1684 domain-containing protein</fullName>
    </submittedName>
</protein>
<dbReference type="RefSeq" id="WP_111816471.1">
    <property type="nucleotide sequence ID" value="NZ_CBCRZQ010000007.1"/>
</dbReference>
<keyword evidence="3" id="KW-1185">Reference proteome</keyword>